<accession>S9QKP5</accession>
<dbReference type="HOGENOM" id="CLU_108030_0_0_5"/>
<keyword evidence="3" id="KW-1185">Reference proteome</keyword>
<feature type="signal peptide" evidence="1">
    <location>
        <begin position="1"/>
        <end position="27"/>
    </location>
</feature>
<evidence type="ECO:0000313" key="3">
    <source>
        <dbReference type="Proteomes" id="UP000015347"/>
    </source>
</evidence>
<comment type="caution">
    <text evidence="2">The sequence shown here is derived from an EMBL/GenBank/DDBJ whole genome shotgun (WGS) entry which is preliminary data.</text>
</comment>
<reference evidence="3" key="1">
    <citation type="journal article" date="2014" name="Stand. Genomic Sci.">
        <title>Genome sequence of the exopolysaccharide-producing Salipiger mucosus type strain (DSM 16094(T)), a moderately halophilic member of the Roseobacter clade.</title>
        <authorList>
            <person name="Riedel T."/>
            <person name="Spring S."/>
            <person name="Fiebig A."/>
            <person name="Petersen J."/>
            <person name="Kyrpides N.C."/>
            <person name="Goker M."/>
            <person name="Klenk H.P."/>
        </authorList>
    </citation>
    <scope>NUCLEOTIDE SEQUENCE [LARGE SCALE GENOMIC DNA]</scope>
    <source>
        <strain evidence="3">DSM 16094</strain>
    </source>
</reference>
<sequence length="226" mass="24453">MLNILYEKLTTCRAAAMRRAFALSVLAALGGCQTFPLTPTEFGMSLESEPFVQQRASDAWVAVDGTQLVLERALGPVSEQRILLPNRTALSGENVMHLRARRGDLVNMGRFRPLDLLGPEGTPHPFDPFEDLSFRTEDDVLGTLSWAVWTNQAGLNCVLAFRRLDATTRVVPADAAIADMMLRNCIHGSVEEALEPARPSVSGFAATGLPARGAPEMLSPLAGPQP</sequence>
<dbReference type="AlphaFoldDB" id="S9QKP5"/>
<dbReference type="eggNOG" id="ENOG503303R">
    <property type="taxonomic scope" value="Bacteria"/>
</dbReference>
<keyword evidence="1" id="KW-0732">Signal</keyword>
<protein>
    <recommendedName>
        <fullName evidence="4">Lipoprotein</fullName>
    </recommendedName>
</protein>
<dbReference type="OrthoDB" id="7856340at2"/>
<proteinExistence type="predicted"/>
<gene>
    <name evidence="2" type="ORF">Salmuc_03683</name>
</gene>
<organism evidence="2 3">
    <name type="scientific">Salipiger mucosus DSM 16094</name>
    <dbReference type="NCBI Taxonomy" id="1123237"/>
    <lineage>
        <taxon>Bacteria</taxon>
        <taxon>Pseudomonadati</taxon>
        <taxon>Pseudomonadota</taxon>
        <taxon>Alphaproteobacteria</taxon>
        <taxon>Rhodobacterales</taxon>
        <taxon>Roseobacteraceae</taxon>
        <taxon>Salipiger</taxon>
    </lineage>
</organism>
<evidence type="ECO:0008006" key="4">
    <source>
        <dbReference type="Google" id="ProtNLM"/>
    </source>
</evidence>
<evidence type="ECO:0000313" key="2">
    <source>
        <dbReference type="EMBL" id="EPX80367.1"/>
    </source>
</evidence>
<dbReference type="STRING" id="1123237.Salmuc_03683"/>
<feature type="chain" id="PRO_5004555358" description="Lipoprotein" evidence="1">
    <location>
        <begin position="28"/>
        <end position="226"/>
    </location>
</feature>
<name>S9QKP5_9RHOB</name>
<dbReference type="EMBL" id="APVH01000032">
    <property type="protein sequence ID" value="EPX80367.1"/>
    <property type="molecule type" value="Genomic_DNA"/>
</dbReference>
<dbReference type="Proteomes" id="UP000015347">
    <property type="component" value="Unassembled WGS sequence"/>
</dbReference>
<evidence type="ECO:0000256" key="1">
    <source>
        <dbReference type="SAM" id="SignalP"/>
    </source>
</evidence>
<dbReference type="RefSeq" id="WP_020038801.1">
    <property type="nucleotide sequence ID" value="NZ_KE557277.1"/>
</dbReference>